<feature type="region of interest" description="Disordered" evidence="11">
    <location>
        <begin position="139"/>
        <end position="165"/>
    </location>
</feature>
<dbReference type="AlphaFoldDB" id="A0A7W6WAK1"/>
<feature type="domain" description="OmpR/PhoB-type" evidence="13">
    <location>
        <begin position="167"/>
        <end position="267"/>
    </location>
</feature>
<dbReference type="PANTHER" id="PTHR48111">
    <property type="entry name" value="REGULATOR OF RPOS"/>
    <property type="match status" value="1"/>
</dbReference>
<keyword evidence="5" id="KW-0805">Transcription regulation</keyword>
<comment type="caution">
    <text evidence="14">The sequence shown here is derived from an EMBL/GenBank/DDBJ whole genome shotgun (WGS) entry which is preliminary data.</text>
</comment>
<sequence length="272" mass="29606">MPADPQSGEATAAAPRILVVDDTQDIRDLLARYLGQHGLAVETAADGAGLRAVLARDDPAERPDLVILDLMMPGEDGLSLCRSLRAEPATRDLPIVMLTAMGDETDRVVGLELGADDYVPKPFNPRELLARVRAVLRRAGPRPADPDPARGPAAPADSDPTDRLPEAGRVRFDRWILDLGRRELEGPDGVGIALSTGEYSMLRAFVEHPGRVLTRDQLLDLARGRGAALTDRSMDTQVSRLRRKIEPDPRDPRLLKTVWGGGYVLAVPVERL</sequence>
<keyword evidence="15" id="KW-1185">Reference proteome</keyword>
<dbReference type="RefSeq" id="WP_184045122.1">
    <property type="nucleotide sequence ID" value="NZ_JACIGK010000014.1"/>
</dbReference>
<dbReference type="PANTHER" id="PTHR48111:SF4">
    <property type="entry name" value="DNA-BINDING DUAL TRANSCRIPTIONAL REGULATOR OMPR"/>
    <property type="match status" value="1"/>
</dbReference>
<keyword evidence="4" id="KW-0902">Two-component regulatory system</keyword>
<evidence type="ECO:0000256" key="9">
    <source>
        <dbReference type="PROSITE-ProRule" id="PRU00169"/>
    </source>
</evidence>
<dbReference type="GO" id="GO:0000156">
    <property type="term" value="F:phosphorelay response regulator activity"/>
    <property type="evidence" value="ECO:0007669"/>
    <property type="project" value="TreeGrafter"/>
</dbReference>
<reference evidence="14 15" key="1">
    <citation type="submission" date="2020-08" db="EMBL/GenBank/DDBJ databases">
        <title>Genome sequencing of Purple Non-Sulfur Bacteria from various extreme environments.</title>
        <authorList>
            <person name="Mayer M."/>
        </authorList>
    </citation>
    <scope>NUCLEOTIDE SEQUENCE [LARGE SCALE GENOMIC DNA]</scope>
    <source>
        <strain evidence="14 15">JA131</strain>
    </source>
</reference>
<dbReference type="InterPro" id="IPR036388">
    <property type="entry name" value="WH-like_DNA-bd_sf"/>
</dbReference>
<keyword evidence="6 10" id="KW-0238">DNA-binding</keyword>
<evidence type="ECO:0000256" key="5">
    <source>
        <dbReference type="ARBA" id="ARBA00023015"/>
    </source>
</evidence>
<dbReference type="CDD" id="cd00383">
    <property type="entry name" value="trans_reg_C"/>
    <property type="match status" value="1"/>
</dbReference>
<evidence type="ECO:0000313" key="15">
    <source>
        <dbReference type="Proteomes" id="UP000554286"/>
    </source>
</evidence>
<evidence type="ECO:0000256" key="2">
    <source>
        <dbReference type="ARBA" id="ARBA00022490"/>
    </source>
</evidence>
<evidence type="ECO:0000259" key="12">
    <source>
        <dbReference type="PROSITE" id="PS50110"/>
    </source>
</evidence>
<dbReference type="Proteomes" id="UP000554286">
    <property type="component" value="Unassembled WGS sequence"/>
</dbReference>
<dbReference type="FunFam" id="1.10.10.10:FF:000099">
    <property type="entry name" value="Two-component system response regulator TorR"/>
    <property type="match status" value="1"/>
</dbReference>
<evidence type="ECO:0000256" key="4">
    <source>
        <dbReference type="ARBA" id="ARBA00023012"/>
    </source>
</evidence>
<dbReference type="InterPro" id="IPR001867">
    <property type="entry name" value="OmpR/PhoB-type_DNA-bd"/>
</dbReference>
<evidence type="ECO:0000256" key="6">
    <source>
        <dbReference type="ARBA" id="ARBA00023125"/>
    </source>
</evidence>
<dbReference type="Gene3D" id="1.10.10.10">
    <property type="entry name" value="Winged helix-like DNA-binding domain superfamily/Winged helix DNA-binding domain"/>
    <property type="match status" value="1"/>
</dbReference>
<evidence type="ECO:0000259" key="13">
    <source>
        <dbReference type="PROSITE" id="PS51755"/>
    </source>
</evidence>
<evidence type="ECO:0000256" key="8">
    <source>
        <dbReference type="ARBA" id="ARBA00067337"/>
    </source>
</evidence>
<dbReference type="Pfam" id="PF00072">
    <property type="entry name" value="Response_reg"/>
    <property type="match status" value="1"/>
</dbReference>
<keyword evidence="3 9" id="KW-0597">Phosphoprotein</keyword>
<dbReference type="PROSITE" id="PS50110">
    <property type="entry name" value="RESPONSE_REGULATORY"/>
    <property type="match status" value="1"/>
</dbReference>
<evidence type="ECO:0000256" key="7">
    <source>
        <dbReference type="ARBA" id="ARBA00023163"/>
    </source>
</evidence>
<dbReference type="Gene3D" id="3.40.50.2300">
    <property type="match status" value="1"/>
</dbReference>
<feature type="domain" description="Response regulatory" evidence="12">
    <location>
        <begin position="16"/>
        <end position="136"/>
    </location>
</feature>
<dbReference type="GO" id="GO:0005829">
    <property type="term" value="C:cytosol"/>
    <property type="evidence" value="ECO:0007669"/>
    <property type="project" value="TreeGrafter"/>
</dbReference>
<evidence type="ECO:0000256" key="10">
    <source>
        <dbReference type="PROSITE-ProRule" id="PRU01091"/>
    </source>
</evidence>
<dbReference type="GO" id="GO:0006355">
    <property type="term" value="P:regulation of DNA-templated transcription"/>
    <property type="evidence" value="ECO:0007669"/>
    <property type="project" value="InterPro"/>
</dbReference>
<evidence type="ECO:0000313" key="14">
    <source>
        <dbReference type="EMBL" id="MBB4266571.1"/>
    </source>
</evidence>
<evidence type="ECO:0000256" key="1">
    <source>
        <dbReference type="ARBA" id="ARBA00004496"/>
    </source>
</evidence>
<dbReference type="Pfam" id="PF00486">
    <property type="entry name" value="Trans_reg_C"/>
    <property type="match status" value="1"/>
</dbReference>
<evidence type="ECO:0000256" key="11">
    <source>
        <dbReference type="SAM" id="MobiDB-lite"/>
    </source>
</evidence>
<name>A0A7W6WAK1_9PROT</name>
<dbReference type="InterPro" id="IPR039420">
    <property type="entry name" value="WalR-like"/>
</dbReference>
<keyword evidence="7" id="KW-0804">Transcription</keyword>
<feature type="modified residue" description="4-aspartylphosphate" evidence="9">
    <location>
        <position position="69"/>
    </location>
</feature>
<evidence type="ECO:0000256" key="3">
    <source>
        <dbReference type="ARBA" id="ARBA00022553"/>
    </source>
</evidence>
<dbReference type="InterPro" id="IPR001789">
    <property type="entry name" value="Sig_transdc_resp-reg_receiver"/>
</dbReference>
<gene>
    <name evidence="14" type="ORF">GGD89_002203</name>
</gene>
<dbReference type="SMART" id="SM00862">
    <property type="entry name" value="Trans_reg_C"/>
    <property type="match status" value="1"/>
</dbReference>
<dbReference type="GO" id="GO:0000976">
    <property type="term" value="F:transcription cis-regulatory region binding"/>
    <property type="evidence" value="ECO:0007669"/>
    <property type="project" value="TreeGrafter"/>
</dbReference>
<dbReference type="GO" id="GO:0032993">
    <property type="term" value="C:protein-DNA complex"/>
    <property type="evidence" value="ECO:0007669"/>
    <property type="project" value="TreeGrafter"/>
</dbReference>
<organism evidence="14 15">
    <name type="scientific">Roseospira visakhapatnamensis</name>
    <dbReference type="NCBI Taxonomy" id="390880"/>
    <lineage>
        <taxon>Bacteria</taxon>
        <taxon>Pseudomonadati</taxon>
        <taxon>Pseudomonadota</taxon>
        <taxon>Alphaproteobacteria</taxon>
        <taxon>Rhodospirillales</taxon>
        <taxon>Rhodospirillaceae</taxon>
        <taxon>Roseospira</taxon>
    </lineage>
</organism>
<comment type="subcellular location">
    <subcellularLocation>
        <location evidence="1">Cytoplasm</location>
    </subcellularLocation>
</comment>
<dbReference type="Gene3D" id="6.10.250.690">
    <property type="match status" value="1"/>
</dbReference>
<dbReference type="SMART" id="SM00448">
    <property type="entry name" value="REC"/>
    <property type="match status" value="1"/>
</dbReference>
<dbReference type="InterPro" id="IPR011006">
    <property type="entry name" value="CheY-like_superfamily"/>
</dbReference>
<accession>A0A7W6WAK1</accession>
<dbReference type="InterPro" id="IPR016032">
    <property type="entry name" value="Sig_transdc_resp-reg_C-effctor"/>
</dbReference>
<proteinExistence type="predicted"/>
<dbReference type="SUPFAM" id="SSF46894">
    <property type="entry name" value="C-terminal effector domain of the bipartite response regulators"/>
    <property type="match status" value="1"/>
</dbReference>
<dbReference type="PROSITE" id="PS51755">
    <property type="entry name" value="OMPR_PHOB"/>
    <property type="match status" value="1"/>
</dbReference>
<keyword evidence="2" id="KW-0963">Cytoplasm</keyword>
<dbReference type="SUPFAM" id="SSF52172">
    <property type="entry name" value="CheY-like"/>
    <property type="match status" value="1"/>
</dbReference>
<feature type="DNA-binding region" description="OmpR/PhoB-type" evidence="10">
    <location>
        <begin position="167"/>
        <end position="267"/>
    </location>
</feature>
<protein>
    <recommendedName>
        <fullName evidence="8">Regulatory protein VirG</fullName>
    </recommendedName>
</protein>
<dbReference type="EMBL" id="JACIGK010000014">
    <property type="protein sequence ID" value="MBB4266571.1"/>
    <property type="molecule type" value="Genomic_DNA"/>
</dbReference>